<dbReference type="PATRIC" id="fig|673862.3.peg.491"/>
<protein>
    <submittedName>
        <fullName evidence="1">Zn finger protein</fullName>
    </submittedName>
</protein>
<organism evidence="1 2">
    <name type="scientific">Candidatus Babela massiliensis</name>
    <dbReference type="NCBI Taxonomy" id="673862"/>
    <lineage>
        <taxon>Bacteria</taxon>
        <taxon>Candidatus Babelota</taxon>
        <taxon>Candidatus Babeliae</taxon>
        <taxon>Candidatus Babeliales</taxon>
        <taxon>Candidatus Babeliaceae</taxon>
        <taxon>Candidatus Babela</taxon>
    </lineage>
</organism>
<dbReference type="EMBL" id="HG793133">
    <property type="protein sequence ID" value="CDK30606.1"/>
    <property type="molecule type" value="Genomic_DNA"/>
</dbReference>
<sequence length="60" mass="7036">MKCTKCSGLMVSQSFFDHFLNFDGWKCLNCGKIIARKEKIIEFDAFSIFCQQQKHNNKNN</sequence>
<proteinExistence type="predicted"/>
<accession>V6DJB5</accession>
<dbReference type="AlphaFoldDB" id="V6DJB5"/>
<name>V6DJB5_9BACT</name>
<gene>
    <name evidence="1" type="ORF">BABL1_gene_410</name>
</gene>
<reference evidence="1 2" key="1">
    <citation type="journal article" date="2015" name="Biol. Direct">
        <title>Babela massiliensis, a representative of a widespread bacterial phylum with unusual adaptations to parasitism in amoebae.</title>
        <authorList>
            <person name="Pagnier I."/>
            <person name="Yutin N."/>
            <person name="Croce O."/>
            <person name="Makarova K.S."/>
            <person name="Wolf Y.I."/>
            <person name="Benamar S."/>
            <person name="Raoult D."/>
            <person name="Koonin E.V."/>
            <person name="La Scola B."/>
        </authorList>
    </citation>
    <scope>NUCLEOTIDE SEQUENCE [LARGE SCALE GENOMIC DNA]</scope>
    <source>
        <strain evidence="2">BABL1</strain>
    </source>
</reference>
<keyword evidence="2" id="KW-1185">Reference proteome</keyword>
<dbReference type="HOGENOM" id="CLU_2932599_0_0_7"/>
<evidence type="ECO:0000313" key="2">
    <source>
        <dbReference type="Proteomes" id="UP000018769"/>
    </source>
</evidence>
<dbReference type="RefSeq" id="WP_023792001.1">
    <property type="nucleotide sequence ID" value="NC_023003.1"/>
</dbReference>
<dbReference type="STRING" id="673862.BABL1_gene_410"/>
<dbReference type="Proteomes" id="UP000018769">
    <property type="component" value="Chromosome I"/>
</dbReference>
<dbReference type="KEGG" id="dpb:BABL1_gene_410"/>
<evidence type="ECO:0000313" key="1">
    <source>
        <dbReference type="EMBL" id="CDK30606.1"/>
    </source>
</evidence>
<dbReference type="OrthoDB" id="5397817at2"/>